<comment type="caution">
    <text evidence="2">The sequence shown here is derived from an EMBL/GenBank/DDBJ whole genome shotgun (WGS) entry which is preliminary data.</text>
</comment>
<name>A0A369YCM3_9PAST</name>
<gene>
    <name evidence="2" type="ORF">DPV93_10075</name>
</gene>
<evidence type="ECO:0008006" key="4">
    <source>
        <dbReference type="Google" id="ProtNLM"/>
    </source>
</evidence>
<evidence type="ECO:0000313" key="2">
    <source>
        <dbReference type="EMBL" id="RDE69871.1"/>
    </source>
</evidence>
<dbReference type="STRING" id="1035839.GCA_000238795_01780"/>
<feature type="signal peptide" evidence="1">
    <location>
        <begin position="1"/>
        <end position="20"/>
    </location>
</feature>
<reference evidence="2 3" key="1">
    <citation type="submission" date="2018-05" db="EMBL/GenBank/DDBJ databases">
        <title>Draft Genome Sequences for a Diverse set of 7 Haemophilus Species.</title>
        <authorList>
            <person name="Nichols M."/>
            <person name="Topaz N."/>
            <person name="Wang X."/>
            <person name="Wang X."/>
            <person name="Boxrud D."/>
        </authorList>
    </citation>
    <scope>NUCLEOTIDE SEQUENCE [LARGE SCALE GENOMIC DNA]</scope>
    <source>
        <strain evidence="2 3">C2002001239</strain>
    </source>
</reference>
<protein>
    <recommendedName>
        <fullName evidence="4">SH3 domain-containing protein</fullName>
    </recommendedName>
</protein>
<dbReference type="Proteomes" id="UP000253872">
    <property type="component" value="Unassembled WGS sequence"/>
</dbReference>
<dbReference type="EMBL" id="QEPN01000011">
    <property type="protein sequence ID" value="RDE69871.1"/>
    <property type="molecule type" value="Genomic_DNA"/>
</dbReference>
<evidence type="ECO:0000313" key="3">
    <source>
        <dbReference type="Proteomes" id="UP000253872"/>
    </source>
</evidence>
<feature type="chain" id="PRO_5016744234" description="SH3 domain-containing protein" evidence="1">
    <location>
        <begin position="21"/>
        <end position="211"/>
    </location>
</feature>
<sequence>MKKIIFSALVTLSCIGTANAAVDCEAVQDRADNEGKFFEQGVTKKVVQQGRLYFHTAPHSECKTPKVFIIKNDLAKTYVHYNGYDFIIYRTKAGHDVSGWVKANALSTDLKANPITSEEAAIKAVEKSVMKHKLLSSLDCTGFYVQEDKETYEIDIREVHNKRCGGDEATATRLLSYTVNKKTGEMCTSSMEWAQRIGAEDPTDFTCRPID</sequence>
<keyword evidence="1" id="KW-0732">Signal</keyword>
<dbReference type="AlphaFoldDB" id="A0A369YCM3"/>
<accession>A0A369YCM3</accession>
<evidence type="ECO:0000256" key="1">
    <source>
        <dbReference type="SAM" id="SignalP"/>
    </source>
</evidence>
<organism evidence="2 3">
    <name type="scientific">Haemophilus sputorum</name>
    <dbReference type="NCBI Taxonomy" id="1078480"/>
    <lineage>
        <taxon>Bacteria</taxon>
        <taxon>Pseudomonadati</taxon>
        <taxon>Pseudomonadota</taxon>
        <taxon>Gammaproteobacteria</taxon>
        <taxon>Pasteurellales</taxon>
        <taxon>Pasteurellaceae</taxon>
        <taxon>Haemophilus</taxon>
    </lineage>
</organism>
<proteinExistence type="predicted"/>